<sequence length="43" mass="4904">MSSYVTVDWALPIRRCETELAGDTKKRVANLEFKSKSATRSTR</sequence>
<comment type="caution">
    <text evidence="1">The sequence shown here is derived from an EMBL/GenBank/DDBJ whole genome shotgun (WGS) entry which is preliminary data.</text>
</comment>
<dbReference type="EMBL" id="ANOF01000184">
    <property type="protein sequence ID" value="EMI23773.1"/>
    <property type="molecule type" value="Genomic_DNA"/>
</dbReference>
<organism evidence="1 2">
    <name type="scientific">Rhodopirellula europaea SH398</name>
    <dbReference type="NCBI Taxonomy" id="1263868"/>
    <lineage>
        <taxon>Bacteria</taxon>
        <taxon>Pseudomonadati</taxon>
        <taxon>Planctomycetota</taxon>
        <taxon>Planctomycetia</taxon>
        <taxon>Pirellulales</taxon>
        <taxon>Pirellulaceae</taxon>
        <taxon>Rhodopirellula</taxon>
    </lineage>
</organism>
<reference evidence="1 2" key="1">
    <citation type="journal article" date="2013" name="Mar. Genomics">
        <title>Expression of sulfatases in Rhodopirellula baltica and the diversity of sulfatases in the genus Rhodopirellula.</title>
        <authorList>
            <person name="Wegner C.E."/>
            <person name="Richter-Heitmann T."/>
            <person name="Klindworth A."/>
            <person name="Klockow C."/>
            <person name="Richter M."/>
            <person name="Achstetter T."/>
            <person name="Glockner F.O."/>
            <person name="Harder J."/>
        </authorList>
    </citation>
    <scope>NUCLEOTIDE SEQUENCE [LARGE SCALE GENOMIC DNA]</scope>
    <source>
        <strain evidence="1 2">SH398</strain>
    </source>
</reference>
<dbReference type="Proteomes" id="UP000011996">
    <property type="component" value="Unassembled WGS sequence"/>
</dbReference>
<gene>
    <name evidence="1" type="ORF">RESH_05619</name>
</gene>
<evidence type="ECO:0000313" key="2">
    <source>
        <dbReference type="Proteomes" id="UP000011996"/>
    </source>
</evidence>
<accession>M5RWQ2</accession>
<dbReference type="AlphaFoldDB" id="M5RWQ2"/>
<evidence type="ECO:0000313" key="1">
    <source>
        <dbReference type="EMBL" id="EMI23773.1"/>
    </source>
</evidence>
<proteinExistence type="predicted"/>
<protein>
    <submittedName>
        <fullName evidence="1">Uncharacterized protein</fullName>
    </submittedName>
</protein>
<name>M5RWQ2_9BACT</name>